<dbReference type="GO" id="GO:0004499">
    <property type="term" value="F:N,N-dimethylaniline monooxygenase activity"/>
    <property type="evidence" value="ECO:0007669"/>
    <property type="project" value="InterPro"/>
</dbReference>
<accession>A0A5E8C8P0</accession>
<reference evidence="6 7" key="1">
    <citation type="submission" date="2019-09" db="EMBL/GenBank/DDBJ databases">
        <authorList>
            <person name="Brejova B."/>
        </authorList>
    </citation>
    <scope>NUCLEOTIDE SEQUENCE [LARGE SCALE GENOMIC DNA]</scope>
</reference>
<keyword evidence="3" id="KW-0274">FAD</keyword>
<dbReference type="PIRSF" id="PIRSF000332">
    <property type="entry name" value="FMO"/>
    <property type="match status" value="1"/>
</dbReference>
<evidence type="ECO:0000256" key="4">
    <source>
        <dbReference type="ARBA" id="ARBA00022857"/>
    </source>
</evidence>
<dbReference type="PRINTS" id="PR00370">
    <property type="entry name" value="FMOXYGENASE"/>
</dbReference>
<dbReference type="GeneID" id="43584618"/>
<dbReference type="InterPro" id="IPR020946">
    <property type="entry name" value="Flavin_mOase-like"/>
</dbReference>
<keyword evidence="2" id="KW-0285">Flavoprotein</keyword>
<dbReference type="InterPro" id="IPR036188">
    <property type="entry name" value="FAD/NAD-bd_sf"/>
</dbReference>
<dbReference type="OrthoDB" id="66881at2759"/>
<name>A0A5E8C8P0_9ASCO</name>
<dbReference type="AlphaFoldDB" id="A0A5E8C8P0"/>
<gene>
    <name evidence="6" type="ORF">SAPINGB_P005804</name>
</gene>
<dbReference type="SUPFAM" id="SSF51905">
    <property type="entry name" value="FAD/NAD(P)-binding domain"/>
    <property type="match status" value="2"/>
</dbReference>
<comment type="similarity">
    <text evidence="1">Belongs to the FMO family.</text>
</comment>
<dbReference type="InterPro" id="IPR000960">
    <property type="entry name" value="Flavin_mOase"/>
</dbReference>
<protein>
    <submittedName>
        <fullName evidence="6">Uncharacterized protein</fullName>
    </submittedName>
</protein>
<evidence type="ECO:0000313" key="7">
    <source>
        <dbReference type="Proteomes" id="UP000398389"/>
    </source>
</evidence>
<keyword evidence="5" id="KW-0560">Oxidoreductase</keyword>
<keyword evidence="4" id="KW-0521">NADP</keyword>
<evidence type="ECO:0000256" key="1">
    <source>
        <dbReference type="ARBA" id="ARBA00009183"/>
    </source>
</evidence>
<dbReference type="GO" id="GO:0050661">
    <property type="term" value="F:NADP binding"/>
    <property type="evidence" value="ECO:0007669"/>
    <property type="project" value="InterPro"/>
</dbReference>
<dbReference type="GO" id="GO:0050660">
    <property type="term" value="F:flavin adenine dinucleotide binding"/>
    <property type="evidence" value="ECO:0007669"/>
    <property type="project" value="InterPro"/>
</dbReference>
<sequence length="460" mass="51984">MTFSNTIKSVAVIGAGPSGLATAKALLAEGAFSKVKVFERQNQPGGVWVYNSQTRDTPLVPSVSANAQEPTKLDDKLQRAVYYSPMYKYLETNLPKYVMQYHELRFEENLPVFPPKSDVLAYIQEYAKPLTSAIRYNAEVRRVEKMHGNGPWTIEYVDYTQNYPQGTTYAEEFDAVVVSTGHYDLPFIPDVKGIAEWSQKYPGSVQHAKYFDDPQDFSGKTVVVVGNAASGVDISLQAANFAKKVYRSVAGPPLMPYGDDPRVQDVPVIAEYRPTTHEILLTDGQVLADVDVVVYCTGYLYTLPFLRTYMDAENPDCVLKPSGQRLHRVYKHMFYIPDPSLSFVGAPKQIIPFPMAETQGAVIARVYSKRLMLPDESEMRADEKLQEKKAGPREVDFHLFQFPGDFAYYRELESWIDEAGNTNANEFLPERWTDERYEQRAESYALKTALVKAKQAQGFI</sequence>
<dbReference type="Gene3D" id="3.50.50.60">
    <property type="entry name" value="FAD/NAD(P)-binding domain"/>
    <property type="match status" value="2"/>
</dbReference>
<keyword evidence="7" id="KW-1185">Reference proteome</keyword>
<dbReference type="RefSeq" id="XP_031856409.1">
    <property type="nucleotide sequence ID" value="XM_032000518.1"/>
</dbReference>
<dbReference type="EMBL" id="CABVLU010000005">
    <property type="protein sequence ID" value="VVT57656.1"/>
    <property type="molecule type" value="Genomic_DNA"/>
</dbReference>
<dbReference type="InterPro" id="IPR050346">
    <property type="entry name" value="FMO-like"/>
</dbReference>
<organism evidence="6 7">
    <name type="scientific">Magnusiomyces paraingens</name>
    <dbReference type="NCBI Taxonomy" id="2606893"/>
    <lineage>
        <taxon>Eukaryota</taxon>
        <taxon>Fungi</taxon>
        <taxon>Dikarya</taxon>
        <taxon>Ascomycota</taxon>
        <taxon>Saccharomycotina</taxon>
        <taxon>Dipodascomycetes</taxon>
        <taxon>Dipodascales</taxon>
        <taxon>Dipodascaceae</taxon>
        <taxon>Magnusiomyces</taxon>
    </lineage>
</organism>
<dbReference type="Pfam" id="PF00743">
    <property type="entry name" value="FMO-like"/>
    <property type="match status" value="2"/>
</dbReference>
<evidence type="ECO:0000256" key="3">
    <source>
        <dbReference type="ARBA" id="ARBA00022827"/>
    </source>
</evidence>
<dbReference type="Pfam" id="PF13450">
    <property type="entry name" value="NAD_binding_8"/>
    <property type="match status" value="1"/>
</dbReference>
<evidence type="ECO:0000313" key="6">
    <source>
        <dbReference type="EMBL" id="VVT57656.1"/>
    </source>
</evidence>
<evidence type="ECO:0000256" key="2">
    <source>
        <dbReference type="ARBA" id="ARBA00022630"/>
    </source>
</evidence>
<proteinExistence type="inferred from homology"/>
<dbReference type="Proteomes" id="UP000398389">
    <property type="component" value="Unassembled WGS sequence"/>
</dbReference>
<dbReference type="PANTHER" id="PTHR23023">
    <property type="entry name" value="DIMETHYLANILINE MONOOXYGENASE"/>
    <property type="match status" value="1"/>
</dbReference>
<evidence type="ECO:0000256" key="5">
    <source>
        <dbReference type="ARBA" id="ARBA00023002"/>
    </source>
</evidence>